<dbReference type="Gene3D" id="6.10.340.10">
    <property type="match status" value="1"/>
</dbReference>
<evidence type="ECO:0000256" key="1">
    <source>
        <dbReference type="ARBA" id="ARBA00012528"/>
    </source>
</evidence>
<proteinExistence type="predicted"/>
<reference evidence="5 6" key="1">
    <citation type="journal article" date="2014" name="Int. J. Syst. Evol. Microbiol.">
        <title>Complete genome sequence of Corynebacterium casei LMG S-19264T (=DSM 44701T), isolated from a smear-ripened cheese.</title>
        <authorList>
            <consortium name="US DOE Joint Genome Institute (JGI-PGF)"/>
            <person name="Walter F."/>
            <person name="Albersmeier A."/>
            <person name="Kalinowski J."/>
            <person name="Ruckert C."/>
        </authorList>
    </citation>
    <scope>NUCLEOTIDE SEQUENCE [LARGE SCALE GENOMIC DNA]</scope>
    <source>
        <strain evidence="5 6">CGMCC 1.15896</strain>
    </source>
</reference>
<dbReference type="GO" id="GO:0043709">
    <property type="term" value="P:cell adhesion involved in single-species biofilm formation"/>
    <property type="evidence" value="ECO:0007669"/>
    <property type="project" value="TreeGrafter"/>
</dbReference>
<comment type="catalytic activity">
    <reaction evidence="2">
        <text>2 GTP = 3',3'-c-di-GMP + 2 diphosphate</text>
        <dbReference type="Rhea" id="RHEA:24898"/>
        <dbReference type="ChEBI" id="CHEBI:33019"/>
        <dbReference type="ChEBI" id="CHEBI:37565"/>
        <dbReference type="ChEBI" id="CHEBI:58805"/>
        <dbReference type="EC" id="2.7.7.65"/>
    </reaction>
</comment>
<evidence type="ECO:0000313" key="5">
    <source>
        <dbReference type="EMBL" id="GGA58832.1"/>
    </source>
</evidence>
<keyword evidence="3" id="KW-0472">Membrane</keyword>
<keyword evidence="6" id="KW-1185">Reference proteome</keyword>
<evidence type="ECO:0000313" key="6">
    <source>
        <dbReference type="Proteomes" id="UP000596977"/>
    </source>
</evidence>
<dbReference type="GO" id="GO:0005886">
    <property type="term" value="C:plasma membrane"/>
    <property type="evidence" value="ECO:0007669"/>
    <property type="project" value="TreeGrafter"/>
</dbReference>
<dbReference type="InterPro" id="IPR043128">
    <property type="entry name" value="Rev_trsase/Diguanyl_cyclase"/>
</dbReference>
<gene>
    <name evidence="5" type="ORF">GCM10011499_31200</name>
</gene>
<dbReference type="EC" id="2.7.7.65" evidence="1"/>
<evidence type="ECO:0000256" key="3">
    <source>
        <dbReference type="SAM" id="Phobius"/>
    </source>
</evidence>
<feature type="domain" description="GGDEF" evidence="4">
    <location>
        <begin position="441"/>
        <end position="574"/>
    </location>
</feature>
<dbReference type="Gene3D" id="3.30.70.270">
    <property type="match status" value="1"/>
</dbReference>
<keyword evidence="3" id="KW-1133">Transmembrane helix</keyword>
<protein>
    <recommendedName>
        <fullName evidence="1">diguanylate cyclase</fullName>
        <ecNumber evidence="1">2.7.7.65</ecNumber>
    </recommendedName>
</protein>
<dbReference type="Pfam" id="PF00990">
    <property type="entry name" value="GGDEF"/>
    <property type="match status" value="1"/>
</dbReference>
<dbReference type="Proteomes" id="UP000596977">
    <property type="component" value="Unassembled WGS sequence"/>
</dbReference>
<dbReference type="PANTHER" id="PTHR45138:SF9">
    <property type="entry name" value="DIGUANYLATE CYCLASE DGCM-RELATED"/>
    <property type="match status" value="1"/>
</dbReference>
<name>A0A916RM35_9HYPH</name>
<dbReference type="RefSeq" id="WP_164735066.1">
    <property type="nucleotide sequence ID" value="NZ_BMKB01000005.1"/>
</dbReference>
<dbReference type="GO" id="GO:0052621">
    <property type="term" value="F:diguanylate cyclase activity"/>
    <property type="evidence" value="ECO:0007669"/>
    <property type="project" value="UniProtKB-EC"/>
</dbReference>
<dbReference type="CDD" id="cd01949">
    <property type="entry name" value="GGDEF"/>
    <property type="match status" value="1"/>
</dbReference>
<dbReference type="InterPro" id="IPR029787">
    <property type="entry name" value="Nucleotide_cyclase"/>
</dbReference>
<organism evidence="5 6">
    <name type="scientific">Pelagibacterium lentulum</name>
    <dbReference type="NCBI Taxonomy" id="2029865"/>
    <lineage>
        <taxon>Bacteria</taxon>
        <taxon>Pseudomonadati</taxon>
        <taxon>Pseudomonadota</taxon>
        <taxon>Alphaproteobacteria</taxon>
        <taxon>Hyphomicrobiales</taxon>
        <taxon>Devosiaceae</taxon>
        <taxon>Pelagibacterium</taxon>
    </lineage>
</organism>
<dbReference type="NCBIfam" id="TIGR00254">
    <property type="entry name" value="GGDEF"/>
    <property type="match status" value="1"/>
</dbReference>
<evidence type="ECO:0000256" key="2">
    <source>
        <dbReference type="ARBA" id="ARBA00034247"/>
    </source>
</evidence>
<dbReference type="InterPro" id="IPR000160">
    <property type="entry name" value="GGDEF_dom"/>
</dbReference>
<feature type="transmembrane region" description="Helical" evidence="3">
    <location>
        <begin position="317"/>
        <end position="340"/>
    </location>
</feature>
<dbReference type="AlphaFoldDB" id="A0A916RM35"/>
<comment type="caution">
    <text evidence="5">The sequence shown here is derived from an EMBL/GenBank/DDBJ whole genome shotgun (WGS) entry which is preliminary data.</text>
</comment>
<evidence type="ECO:0000259" key="4">
    <source>
        <dbReference type="PROSITE" id="PS50887"/>
    </source>
</evidence>
<dbReference type="PANTHER" id="PTHR45138">
    <property type="entry name" value="REGULATORY COMPONENTS OF SENSORY TRANSDUCTION SYSTEM"/>
    <property type="match status" value="1"/>
</dbReference>
<dbReference type="PROSITE" id="PS50887">
    <property type="entry name" value="GGDEF"/>
    <property type="match status" value="1"/>
</dbReference>
<dbReference type="SMART" id="SM00267">
    <property type="entry name" value="GGDEF"/>
    <property type="match status" value="1"/>
</dbReference>
<accession>A0A916RM35</accession>
<keyword evidence="3" id="KW-0812">Transmembrane</keyword>
<dbReference type="SUPFAM" id="SSF55073">
    <property type="entry name" value="Nucleotide cyclase"/>
    <property type="match status" value="1"/>
</dbReference>
<dbReference type="EMBL" id="BMKB01000005">
    <property type="protein sequence ID" value="GGA58832.1"/>
    <property type="molecule type" value="Genomic_DNA"/>
</dbReference>
<dbReference type="InterPro" id="IPR050469">
    <property type="entry name" value="Diguanylate_Cyclase"/>
</dbReference>
<sequence>MSLSRGRPLLSGLRTRVFLAALAVFALLAAPAYLVYARIAEDATLRIATLLTEKQVQYDRYRGLATLQREVSLAQSLSRSPTIIAWAQDEHNPVLKQRGLAELEHYREAFDNRSAFIVIDASGNYYYNDAQNAYADDPFQYTVRSNNPRDGWYFTTRQRREGCFLNVDSNDVLRVTNVWINCIVSHEGQVQAIIGTGLNLSAFIREVIDIRQPGIQSVFIDQAGAVQAHADASLIDFHSLTKDLAQKSTVFSLLGGPSDTARLRTMMNAAIRGGDDIHTAMMTVGGKPMLVGVGYLDGVGWYNVTMTDVDEIVDGSLFVPAAILLGILMTLLALGLTFAFKIMVLDRLARLETGVEAVRTGSKPTLKTDPGKDEIGRLSRTMHEMVNAITYAKIDLEGQIKERTEELESLVNIDALTGIYNRRGFANAFARARELALKGDFTNGLLLIDIDHFKHVNDTEGHAAGDRVAAEVARRLASSIGTYDFCGRWGGDEFIVLLRECDSGRLHDTTLAIVEMIRNQPVVLPDGRTLALTASIGATLLKPSDSLDMGTDMADAALYSAKDQGRDRVVLFDPKLGKASLSGSELTYL</sequence>
<dbReference type="GO" id="GO:1902201">
    <property type="term" value="P:negative regulation of bacterial-type flagellum-dependent cell motility"/>
    <property type="evidence" value="ECO:0007669"/>
    <property type="project" value="TreeGrafter"/>
</dbReference>